<dbReference type="GO" id="GO:0016020">
    <property type="term" value="C:membrane"/>
    <property type="evidence" value="ECO:0007669"/>
    <property type="project" value="UniProtKB-SubCell"/>
</dbReference>
<dbReference type="AlphaFoldDB" id="A0AAD4CX04"/>
<evidence type="ECO:0000256" key="3">
    <source>
        <dbReference type="ARBA" id="ARBA00022989"/>
    </source>
</evidence>
<organism evidence="6 7">
    <name type="scientific">Aspergillus nanangensis</name>
    <dbReference type="NCBI Taxonomy" id="2582783"/>
    <lineage>
        <taxon>Eukaryota</taxon>
        <taxon>Fungi</taxon>
        <taxon>Dikarya</taxon>
        <taxon>Ascomycota</taxon>
        <taxon>Pezizomycotina</taxon>
        <taxon>Eurotiomycetes</taxon>
        <taxon>Eurotiomycetidae</taxon>
        <taxon>Eurotiales</taxon>
        <taxon>Aspergillaceae</taxon>
        <taxon>Aspergillus</taxon>
        <taxon>Aspergillus subgen. Circumdati</taxon>
    </lineage>
</organism>
<dbReference type="Pfam" id="PF01124">
    <property type="entry name" value="MAPEG"/>
    <property type="match status" value="1"/>
</dbReference>
<dbReference type="InterPro" id="IPR001129">
    <property type="entry name" value="Membr-assoc_MAPEG"/>
</dbReference>
<gene>
    <name evidence="6" type="ORF">FE257_007788</name>
</gene>
<dbReference type="SUPFAM" id="SSF161084">
    <property type="entry name" value="MAPEG domain-like"/>
    <property type="match status" value="1"/>
</dbReference>
<reference evidence="6" key="1">
    <citation type="journal article" date="2019" name="Beilstein J. Org. Chem.">
        <title>Nanangenines: drimane sesquiterpenoids as the dominant metabolite cohort of a novel Australian fungus, Aspergillus nanangensis.</title>
        <authorList>
            <person name="Lacey H.J."/>
            <person name="Gilchrist C.L.M."/>
            <person name="Crombie A."/>
            <person name="Kalaitzis J.A."/>
            <person name="Vuong D."/>
            <person name="Rutledge P.J."/>
            <person name="Turner P."/>
            <person name="Pitt J.I."/>
            <person name="Lacey E."/>
            <person name="Chooi Y.H."/>
            <person name="Piggott A.M."/>
        </authorList>
    </citation>
    <scope>NUCLEOTIDE SEQUENCE</scope>
    <source>
        <strain evidence="6">MST-FP2251</strain>
    </source>
</reference>
<evidence type="ECO:0000256" key="5">
    <source>
        <dbReference type="SAM" id="Phobius"/>
    </source>
</evidence>
<comment type="subcellular location">
    <subcellularLocation>
        <location evidence="1">Membrane</location>
    </subcellularLocation>
</comment>
<protein>
    <submittedName>
        <fullName evidence="6">Uncharacterized protein</fullName>
    </submittedName>
</protein>
<sequence>MSPAISNLLGPVVALNGWTFVMEAWMYVTRIPAFQRANIAADNTQTRQQIDLKTPAHVRWKADNFNNLLEQPTQFYAIALVLALARAGKDDATDAYLAWGIMRRFALYVLSSGILAVMTGRAAMAVF</sequence>
<keyword evidence="3 5" id="KW-1133">Transmembrane helix</keyword>
<comment type="caution">
    <text evidence="6">The sequence shown here is derived from an EMBL/GenBank/DDBJ whole genome shotgun (WGS) entry which is preliminary data.</text>
</comment>
<evidence type="ECO:0000256" key="4">
    <source>
        <dbReference type="ARBA" id="ARBA00023136"/>
    </source>
</evidence>
<evidence type="ECO:0000256" key="2">
    <source>
        <dbReference type="ARBA" id="ARBA00022692"/>
    </source>
</evidence>
<dbReference type="InterPro" id="IPR023352">
    <property type="entry name" value="MAPEG-like_dom_sf"/>
</dbReference>
<accession>A0AAD4CX04</accession>
<reference evidence="6" key="2">
    <citation type="submission" date="2020-02" db="EMBL/GenBank/DDBJ databases">
        <authorList>
            <person name="Gilchrist C.L.M."/>
            <person name="Chooi Y.-H."/>
        </authorList>
    </citation>
    <scope>NUCLEOTIDE SEQUENCE</scope>
    <source>
        <strain evidence="6">MST-FP2251</strain>
    </source>
</reference>
<keyword evidence="7" id="KW-1185">Reference proteome</keyword>
<evidence type="ECO:0000313" key="6">
    <source>
        <dbReference type="EMBL" id="KAF9894285.1"/>
    </source>
</evidence>
<dbReference type="EMBL" id="VCAU01000004">
    <property type="protein sequence ID" value="KAF9894285.1"/>
    <property type="molecule type" value="Genomic_DNA"/>
</dbReference>
<feature type="transmembrane region" description="Helical" evidence="5">
    <location>
        <begin position="105"/>
        <end position="124"/>
    </location>
</feature>
<keyword evidence="2 5" id="KW-0812">Transmembrane</keyword>
<name>A0AAD4CX04_ASPNN</name>
<dbReference type="Proteomes" id="UP001194746">
    <property type="component" value="Unassembled WGS sequence"/>
</dbReference>
<keyword evidence="4 5" id="KW-0472">Membrane</keyword>
<evidence type="ECO:0000313" key="7">
    <source>
        <dbReference type="Proteomes" id="UP001194746"/>
    </source>
</evidence>
<proteinExistence type="predicted"/>
<evidence type="ECO:0000256" key="1">
    <source>
        <dbReference type="ARBA" id="ARBA00004370"/>
    </source>
</evidence>